<protein>
    <recommendedName>
        <fullName evidence="4">Transmembrane protein</fullName>
    </recommendedName>
</protein>
<evidence type="ECO:0008006" key="4">
    <source>
        <dbReference type="Google" id="ProtNLM"/>
    </source>
</evidence>
<accession>A0A6L9E6Z5</accession>
<feature type="transmembrane region" description="Helical" evidence="1">
    <location>
        <begin position="130"/>
        <end position="149"/>
    </location>
</feature>
<reference evidence="2 3" key="1">
    <citation type="submission" date="2020-01" db="EMBL/GenBank/DDBJ databases">
        <title>Bacteria diversity of Porities sp.</title>
        <authorList>
            <person name="Wang G."/>
        </authorList>
    </citation>
    <scope>NUCLEOTIDE SEQUENCE [LARGE SCALE GENOMIC DNA]</scope>
    <source>
        <strain evidence="2 3">R33</strain>
    </source>
</reference>
<feature type="transmembrane region" description="Helical" evidence="1">
    <location>
        <begin position="40"/>
        <end position="60"/>
    </location>
</feature>
<feature type="transmembrane region" description="Helical" evidence="1">
    <location>
        <begin position="155"/>
        <end position="174"/>
    </location>
</feature>
<feature type="transmembrane region" description="Helical" evidence="1">
    <location>
        <begin position="81"/>
        <end position="98"/>
    </location>
</feature>
<keyword evidence="3" id="KW-1185">Reference proteome</keyword>
<dbReference type="Proteomes" id="UP000475249">
    <property type="component" value="Unassembled WGS sequence"/>
</dbReference>
<comment type="caution">
    <text evidence="2">The sequence shown here is derived from an EMBL/GenBank/DDBJ whole genome shotgun (WGS) entry which is preliminary data.</text>
</comment>
<dbReference type="AlphaFoldDB" id="A0A6L9E6Z5"/>
<evidence type="ECO:0000313" key="3">
    <source>
        <dbReference type="Proteomes" id="UP000475249"/>
    </source>
</evidence>
<sequence length="201" mass="22518">MRLFLKLISYLFHPLFIPIAGTVTYFVVTPKYSPLELQSGNILPIFILTVIIPIISFLILKNLGVIRSIFLPDIRERTYPLIISILLLIMVLFKVIPNNYTAELYFFFVGLIAATAASLILVFLNFKISLHLMGMGSLLMFLISLSIHFEKNITIAISLCTLATGLVATSRLFLNAHGRAEVLVGFLIGAISQLLTLKFWL</sequence>
<dbReference type="CDD" id="cd01610">
    <property type="entry name" value="PAP2_like"/>
    <property type="match status" value="1"/>
</dbReference>
<organism evidence="2 3">
    <name type="scientific">Poritiphilus flavus</name>
    <dbReference type="NCBI Taxonomy" id="2697053"/>
    <lineage>
        <taxon>Bacteria</taxon>
        <taxon>Pseudomonadati</taxon>
        <taxon>Bacteroidota</taxon>
        <taxon>Flavobacteriia</taxon>
        <taxon>Flavobacteriales</taxon>
        <taxon>Flavobacteriaceae</taxon>
        <taxon>Poritiphilus</taxon>
    </lineage>
</organism>
<name>A0A6L9E6Z5_9FLAO</name>
<keyword evidence="1" id="KW-0472">Membrane</keyword>
<evidence type="ECO:0000313" key="2">
    <source>
        <dbReference type="EMBL" id="NAS10398.1"/>
    </source>
</evidence>
<proteinExistence type="predicted"/>
<feature type="transmembrane region" description="Helical" evidence="1">
    <location>
        <begin position="104"/>
        <end position="123"/>
    </location>
</feature>
<dbReference type="RefSeq" id="WP_161433214.1">
    <property type="nucleotide sequence ID" value="NZ_WXYO01000001.1"/>
</dbReference>
<keyword evidence="1" id="KW-1133">Transmembrane helix</keyword>
<evidence type="ECO:0000256" key="1">
    <source>
        <dbReference type="SAM" id="Phobius"/>
    </source>
</evidence>
<dbReference type="EMBL" id="WXYO01000001">
    <property type="protein sequence ID" value="NAS10398.1"/>
    <property type="molecule type" value="Genomic_DNA"/>
</dbReference>
<feature type="transmembrane region" description="Helical" evidence="1">
    <location>
        <begin position="7"/>
        <end position="28"/>
    </location>
</feature>
<feature type="transmembrane region" description="Helical" evidence="1">
    <location>
        <begin position="181"/>
        <end position="200"/>
    </location>
</feature>
<keyword evidence="1" id="KW-0812">Transmembrane</keyword>
<gene>
    <name evidence="2" type="ORF">GTQ38_00175</name>
</gene>